<gene>
    <name evidence="2" type="ORF">A163_17880</name>
</gene>
<sequence length="334" mass="38991">MLVFPKWMNKMNFKERGRYFSINYDLLVNYNVANGYNRYIGEKDKPCRFCGRSKSEVTFKDIAHAIPEFLGNKQLILHNECDLCNEHVSNNLEVHLDKFTRRHRQSALIKGKSKIPAYRSKNKFTRFVTKRGEPGHIISPKNDDHVIVDEENNTIKFTFEIEPYIPICVYKCFVKIGLSVLEDEHYSDFSYTSKWVMNKEHHKPFLKPLTLTESYVPGPRPFRETGVKVLKKKDLVSVLPSYILIVSFGNVSYQLIMPSDLDVNLGASPYRIVDFPLRFDLQWKYGQVTRKTHDLTSFEVVKGQTEEAFYSYDKLEAKPELVGKSFKELGIKYQ</sequence>
<evidence type="ECO:0000259" key="1">
    <source>
        <dbReference type="Pfam" id="PF14279"/>
    </source>
</evidence>
<accession>A0ABX3B9C0</accession>
<dbReference type="InterPro" id="IPR029471">
    <property type="entry name" value="HNH_5"/>
</dbReference>
<reference evidence="2 3" key="1">
    <citation type="journal article" date="2012" name="Science">
        <title>Ecological populations of bacteria act as socially cohesive units of antibiotic production and resistance.</title>
        <authorList>
            <person name="Cordero O.X."/>
            <person name="Wildschutte H."/>
            <person name="Kirkup B."/>
            <person name="Proehl S."/>
            <person name="Ngo L."/>
            <person name="Hussain F."/>
            <person name="Le Roux F."/>
            <person name="Mincer T."/>
            <person name="Polz M.F."/>
        </authorList>
    </citation>
    <scope>NUCLEOTIDE SEQUENCE [LARGE SCALE GENOMIC DNA]</scope>
    <source>
        <strain evidence="2 3">1F-267</strain>
    </source>
</reference>
<evidence type="ECO:0000313" key="2">
    <source>
        <dbReference type="EMBL" id="OEF53104.1"/>
    </source>
</evidence>
<dbReference type="Pfam" id="PF14279">
    <property type="entry name" value="HNH_5"/>
    <property type="match status" value="1"/>
</dbReference>
<dbReference type="EMBL" id="AJZO02000066">
    <property type="protein sequence ID" value="OEF53104.1"/>
    <property type="molecule type" value="Genomic_DNA"/>
</dbReference>
<name>A0ABX3B9C0_9VIBR</name>
<comment type="caution">
    <text evidence="2">The sequence shown here is derived from an EMBL/GenBank/DDBJ whole genome shotgun (WGS) entry which is preliminary data.</text>
</comment>
<proteinExistence type="predicted"/>
<evidence type="ECO:0000313" key="3">
    <source>
        <dbReference type="Proteomes" id="UP000094638"/>
    </source>
</evidence>
<dbReference type="Proteomes" id="UP000094638">
    <property type="component" value="Unassembled WGS sequence"/>
</dbReference>
<feature type="domain" description="HNH endonuclease 5" evidence="1">
    <location>
        <begin position="47"/>
        <end position="96"/>
    </location>
</feature>
<protein>
    <recommendedName>
        <fullName evidence="1">HNH endonuclease 5 domain-containing protein</fullName>
    </recommendedName>
</protein>
<organism evidence="2 3">
    <name type="scientific">Vibrio tasmaniensis 1F-267</name>
    <dbReference type="NCBI Taxonomy" id="1191324"/>
    <lineage>
        <taxon>Bacteria</taxon>
        <taxon>Pseudomonadati</taxon>
        <taxon>Pseudomonadota</taxon>
        <taxon>Gammaproteobacteria</taxon>
        <taxon>Vibrionales</taxon>
        <taxon>Vibrionaceae</taxon>
        <taxon>Vibrio</taxon>
    </lineage>
</organism>
<keyword evidence="3" id="KW-1185">Reference proteome</keyword>